<evidence type="ECO:0008006" key="2">
    <source>
        <dbReference type="Google" id="ProtNLM"/>
    </source>
</evidence>
<dbReference type="RefSeq" id="WP_099518031.1">
    <property type="nucleotide sequence ID" value="NZ_CP016808.1"/>
</dbReference>
<dbReference type="PROSITE" id="PS51257">
    <property type="entry name" value="PROKAR_LIPOPROTEIN"/>
    <property type="match status" value="1"/>
</dbReference>
<name>A0A1B2DGB2_9BACL</name>
<proteinExistence type="predicted"/>
<gene>
    <name evidence="1" type="ORF">BBD42_09955</name>
</gene>
<reference evidence="1" key="1">
    <citation type="submission" date="2016-08" db="EMBL/GenBank/DDBJ databases">
        <title>Complete Genome Seqeunce of Paenibacillus sp. BIHB 4019 from tea rhizoplane.</title>
        <authorList>
            <person name="Thakur R."/>
            <person name="Swarnkar M.K."/>
            <person name="Gulati A."/>
        </authorList>
    </citation>
    <scope>NUCLEOTIDE SEQUENCE [LARGE SCALE GENOMIC DNA]</scope>
    <source>
        <strain evidence="1">BIHB4019</strain>
    </source>
</reference>
<sequence>MLENKPKKMMLFFILFVMIIVSGCAYIGKANTPKAEEVMLEELPNGQSKVVDPITIEKGMGEWLNKKQSELGLLIAQRTKLESDDVLVVLGPMSDLKDTGSYNIACSVVLKTESTFEDNIMNKVLEDIISTITQDSVGAKISEENISIVDSNGAKLN</sequence>
<accession>A0A1B2DGB2</accession>
<dbReference type="AlphaFoldDB" id="A0A1B2DGB2"/>
<evidence type="ECO:0000313" key="1">
    <source>
        <dbReference type="EMBL" id="ANY66750.1"/>
    </source>
</evidence>
<dbReference type="EMBL" id="CP016808">
    <property type="protein sequence ID" value="ANY66750.1"/>
    <property type="molecule type" value="Genomic_DNA"/>
</dbReference>
<organism evidence="1">
    <name type="scientific">Paenibacillus sp. BIHB 4019</name>
    <dbReference type="NCBI Taxonomy" id="1870819"/>
    <lineage>
        <taxon>Bacteria</taxon>
        <taxon>Bacillati</taxon>
        <taxon>Bacillota</taxon>
        <taxon>Bacilli</taxon>
        <taxon>Bacillales</taxon>
        <taxon>Paenibacillaceae</taxon>
        <taxon>Paenibacillus</taxon>
    </lineage>
</organism>
<protein>
    <recommendedName>
        <fullName evidence="2">Lipoprotein</fullName>
    </recommendedName>
</protein>